<dbReference type="EMBL" id="AVOT02005169">
    <property type="protein sequence ID" value="MBW0478393.1"/>
    <property type="molecule type" value="Genomic_DNA"/>
</dbReference>
<name>A0A9Q3C8F2_9BASI</name>
<keyword evidence="2" id="KW-1185">Reference proteome</keyword>
<gene>
    <name evidence="1" type="ORF">O181_018108</name>
</gene>
<accession>A0A9Q3C8F2</accession>
<proteinExistence type="predicted"/>
<comment type="caution">
    <text evidence="1">The sequence shown here is derived from an EMBL/GenBank/DDBJ whole genome shotgun (WGS) entry which is preliminary data.</text>
</comment>
<dbReference type="OrthoDB" id="3344688at2759"/>
<organism evidence="1 2">
    <name type="scientific">Austropuccinia psidii MF-1</name>
    <dbReference type="NCBI Taxonomy" id="1389203"/>
    <lineage>
        <taxon>Eukaryota</taxon>
        <taxon>Fungi</taxon>
        <taxon>Dikarya</taxon>
        <taxon>Basidiomycota</taxon>
        <taxon>Pucciniomycotina</taxon>
        <taxon>Pucciniomycetes</taxon>
        <taxon>Pucciniales</taxon>
        <taxon>Sphaerophragmiaceae</taxon>
        <taxon>Austropuccinia</taxon>
    </lineage>
</organism>
<sequence length="239" mass="26699">MNLSVASQQSYPVVAIRQIILRMETGYLIIDDVLYCKKIPSIILSIGQLMCQGIGVELKQGIFVLQQHQNFFYSYLPNFIWFLKVLSLNDVSASPILEDANAPAVNLHTQPKSKTDCSLLWHQLMGHLSARSIKHLLQFRATSGIPPITIDNIGICRLCSVAKSQHCPVQGPSQKMVENPGDVIVADSIGPLPLSLDHKRYVLTIQDFFSRLTVEIPLMDKAEAKGKLQNWMIQFANVS</sequence>
<dbReference type="AlphaFoldDB" id="A0A9Q3C8F2"/>
<evidence type="ECO:0008006" key="3">
    <source>
        <dbReference type="Google" id="ProtNLM"/>
    </source>
</evidence>
<dbReference type="Proteomes" id="UP000765509">
    <property type="component" value="Unassembled WGS sequence"/>
</dbReference>
<protein>
    <recommendedName>
        <fullName evidence="3">GAG-pre-integrase domain-containing protein</fullName>
    </recommendedName>
</protein>
<evidence type="ECO:0000313" key="2">
    <source>
        <dbReference type="Proteomes" id="UP000765509"/>
    </source>
</evidence>
<reference evidence="1" key="1">
    <citation type="submission" date="2021-03" db="EMBL/GenBank/DDBJ databases">
        <title>Draft genome sequence of rust myrtle Austropuccinia psidii MF-1, a brazilian biotype.</title>
        <authorList>
            <person name="Quecine M.C."/>
            <person name="Pachon D.M.R."/>
            <person name="Bonatelli M.L."/>
            <person name="Correr F.H."/>
            <person name="Franceschini L.M."/>
            <person name="Leite T.F."/>
            <person name="Margarido G.R.A."/>
            <person name="Almeida C.A."/>
            <person name="Ferrarezi J.A."/>
            <person name="Labate C.A."/>
        </authorList>
    </citation>
    <scope>NUCLEOTIDE SEQUENCE</scope>
    <source>
        <strain evidence="1">MF-1</strain>
    </source>
</reference>
<evidence type="ECO:0000313" key="1">
    <source>
        <dbReference type="EMBL" id="MBW0478393.1"/>
    </source>
</evidence>